<dbReference type="RefSeq" id="WP_136259378.1">
    <property type="nucleotide sequence ID" value="NZ_MWIO01000045.1"/>
</dbReference>
<dbReference type="GO" id="GO:0016788">
    <property type="term" value="F:hydrolase activity, acting on ester bonds"/>
    <property type="evidence" value="ECO:0007669"/>
    <property type="project" value="InterPro"/>
</dbReference>
<dbReference type="AlphaFoldDB" id="A0A4S3KCH0"/>
<evidence type="ECO:0000256" key="1">
    <source>
        <dbReference type="ARBA" id="ARBA00001946"/>
    </source>
</evidence>
<dbReference type="Pfam" id="PF08774">
    <property type="entry name" value="VRR_NUC"/>
    <property type="match status" value="1"/>
</dbReference>
<dbReference type="EMBL" id="MWIO01000045">
    <property type="protein sequence ID" value="THD06133.1"/>
    <property type="molecule type" value="Genomic_DNA"/>
</dbReference>
<organism evidence="5 6">
    <name type="scientific">Rhodanobacter lindaniclasticus</name>
    <dbReference type="NCBI Taxonomy" id="75310"/>
    <lineage>
        <taxon>Bacteria</taxon>
        <taxon>Pseudomonadati</taxon>
        <taxon>Pseudomonadota</taxon>
        <taxon>Gammaproteobacteria</taxon>
        <taxon>Lysobacterales</taxon>
        <taxon>Rhodanobacteraceae</taxon>
        <taxon>Rhodanobacter</taxon>
    </lineage>
</organism>
<name>A0A4S3KCH0_9GAMM</name>
<evidence type="ECO:0000313" key="6">
    <source>
        <dbReference type="Proteomes" id="UP000306317"/>
    </source>
</evidence>
<dbReference type="OrthoDB" id="9793683at2"/>
<gene>
    <name evidence="5" type="ORF">B1991_14415</name>
</gene>
<evidence type="ECO:0000313" key="5">
    <source>
        <dbReference type="EMBL" id="THD06133.1"/>
    </source>
</evidence>
<dbReference type="InterPro" id="IPR011856">
    <property type="entry name" value="tRNA_endonuc-like_dom_sf"/>
</dbReference>
<proteinExistence type="predicted"/>
<reference evidence="5 6" key="1">
    <citation type="submission" date="2017-02" db="EMBL/GenBank/DDBJ databases">
        <title>Whole genome sequencing of Rhodanobacter lindaniclasticus DSM 17932.</title>
        <authorList>
            <person name="Kumar S."/>
            <person name="Patil P."/>
            <person name="Patil P.B."/>
        </authorList>
    </citation>
    <scope>NUCLEOTIDE SEQUENCE [LARGE SCALE GENOMIC DNA]</scope>
    <source>
        <strain evidence="5 6">DSM 17932</strain>
    </source>
</reference>
<dbReference type="GO" id="GO:0004518">
    <property type="term" value="F:nuclease activity"/>
    <property type="evidence" value="ECO:0007669"/>
    <property type="project" value="UniProtKB-KW"/>
</dbReference>
<dbReference type="Proteomes" id="UP000306317">
    <property type="component" value="Unassembled WGS sequence"/>
</dbReference>
<keyword evidence="3" id="KW-0378">Hydrolase</keyword>
<evidence type="ECO:0000259" key="4">
    <source>
        <dbReference type="SMART" id="SM00990"/>
    </source>
</evidence>
<protein>
    <recommendedName>
        <fullName evidence="4">VRR-NUC domain-containing protein</fullName>
    </recommendedName>
</protein>
<comment type="caution">
    <text evidence="5">The sequence shown here is derived from an EMBL/GenBank/DDBJ whole genome shotgun (WGS) entry which is preliminary data.</text>
</comment>
<keyword evidence="6" id="KW-1185">Reference proteome</keyword>
<keyword evidence="2" id="KW-0540">Nuclease</keyword>
<dbReference type="GO" id="GO:0003676">
    <property type="term" value="F:nucleic acid binding"/>
    <property type="evidence" value="ECO:0007669"/>
    <property type="project" value="InterPro"/>
</dbReference>
<evidence type="ECO:0000256" key="2">
    <source>
        <dbReference type="ARBA" id="ARBA00022722"/>
    </source>
</evidence>
<feature type="domain" description="VRR-NUC" evidence="4">
    <location>
        <begin position="18"/>
        <end position="122"/>
    </location>
</feature>
<evidence type="ECO:0000256" key="3">
    <source>
        <dbReference type="ARBA" id="ARBA00022801"/>
    </source>
</evidence>
<comment type="cofactor">
    <cofactor evidence="1">
        <name>Mg(2+)</name>
        <dbReference type="ChEBI" id="CHEBI:18420"/>
    </cofactor>
</comment>
<dbReference type="Gene3D" id="3.40.1350.10">
    <property type="match status" value="1"/>
</dbReference>
<dbReference type="InterPro" id="IPR014883">
    <property type="entry name" value="VRR_NUC"/>
</dbReference>
<accession>A0A4S3KCH0</accession>
<sequence>MTRHPTTFKLTAPKPPVPTEYDEQAALIEWADLASRKYPELKWLHSIPNGAHTHIVTAMKLKKSGVRKGIPDLELPAARKGYHALYIEMKRIKGGRVDPEQVACHAYLRDAGYHVVVCKGWEAAKAEILDYLKG</sequence>
<dbReference type="SMART" id="SM00990">
    <property type="entry name" value="VRR_NUC"/>
    <property type="match status" value="1"/>
</dbReference>